<dbReference type="SUPFAM" id="SSF52141">
    <property type="entry name" value="Uracil-DNA glycosylase-like"/>
    <property type="match status" value="1"/>
</dbReference>
<accession>A0ABS8N1R2</accession>
<name>A0ABS8N1R2_9CLOT</name>
<dbReference type="NCBIfam" id="TIGR00758">
    <property type="entry name" value="UDG_fam4"/>
    <property type="match status" value="1"/>
</dbReference>
<evidence type="ECO:0000256" key="10">
    <source>
        <dbReference type="ARBA" id="ARBA00023014"/>
    </source>
</evidence>
<evidence type="ECO:0000256" key="6">
    <source>
        <dbReference type="ARBA" id="ARBA00022723"/>
    </source>
</evidence>
<dbReference type="InterPro" id="IPR005122">
    <property type="entry name" value="Uracil-DNA_glycosylase-like"/>
</dbReference>
<dbReference type="Proteomes" id="UP001165422">
    <property type="component" value="Unassembled WGS sequence"/>
</dbReference>
<keyword evidence="6" id="KW-0479">Metal-binding</keyword>
<reference evidence="13" key="1">
    <citation type="submission" date="2021-11" db="EMBL/GenBank/DDBJ databases">
        <authorList>
            <person name="Qingchun L."/>
            <person name="Dong Z."/>
            <person name="Zongwei Q."/>
            <person name="Jia Z."/>
            <person name="Duotao L."/>
        </authorList>
    </citation>
    <scope>NUCLEOTIDE SEQUENCE</scope>
    <source>
        <strain evidence="13">WLY-B-L2</strain>
    </source>
</reference>
<feature type="domain" description="Uracil-DNA glycosylase-like" evidence="12">
    <location>
        <begin position="28"/>
        <end position="175"/>
    </location>
</feature>
<comment type="similarity">
    <text evidence="2">Belongs to the uracil-DNA glycosylase (UDG) superfamily. Type 4 (UDGa) family.</text>
</comment>
<keyword evidence="10" id="KW-0411">Iron-sulfur</keyword>
<organism evidence="13 14">
    <name type="scientific">Clostridium aromativorans</name>
    <dbReference type="NCBI Taxonomy" id="2836848"/>
    <lineage>
        <taxon>Bacteria</taxon>
        <taxon>Bacillati</taxon>
        <taxon>Bacillota</taxon>
        <taxon>Clostridia</taxon>
        <taxon>Eubacteriales</taxon>
        <taxon>Clostridiaceae</taxon>
        <taxon>Clostridium</taxon>
    </lineage>
</organism>
<evidence type="ECO:0000256" key="3">
    <source>
        <dbReference type="ARBA" id="ARBA00012030"/>
    </source>
</evidence>
<dbReference type="EC" id="3.2.2.27" evidence="3"/>
<evidence type="ECO:0000256" key="8">
    <source>
        <dbReference type="ARBA" id="ARBA00022801"/>
    </source>
</evidence>
<evidence type="ECO:0000256" key="11">
    <source>
        <dbReference type="ARBA" id="ARBA00023204"/>
    </source>
</evidence>
<protein>
    <recommendedName>
        <fullName evidence="4">Type-4 uracil-DNA glycosylase</fullName>
        <ecNumber evidence="3">3.2.2.27</ecNumber>
    </recommendedName>
</protein>
<evidence type="ECO:0000256" key="7">
    <source>
        <dbReference type="ARBA" id="ARBA00022763"/>
    </source>
</evidence>
<keyword evidence="7" id="KW-0227">DNA damage</keyword>
<comment type="catalytic activity">
    <reaction evidence="1">
        <text>Hydrolyzes single-stranded DNA or mismatched double-stranded DNA and polynucleotides, releasing free uracil.</text>
        <dbReference type="EC" id="3.2.2.27"/>
    </reaction>
</comment>
<evidence type="ECO:0000256" key="5">
    <source>
        <dbReference type="ARBA" id="ARBA00022485"/>
    </source>
</evidence>
<proteinExistence type="inferred from homology"/>
<keyword evidence="14" id="KW-1185">Reference proteome</keyword>
<evidence type="ECO:0000313" key="13">
    <source>
        <dbReference type="EMBL" id="MCC9293740.1"/>
    </source>
</evidence>
<dbReference type="CDD" id="cd10030">
    <property type="entry name" value="UDG-F4_TTUDGA_SPO1dp_like"/>
    <property type="match status" value="1"/>
</dbReference>
<keyword evidence="5" id="KW-0004">4Fe-4S</keyword>
<sequence>MLKWKELYEECVNCHKCGLGDNRTNMVFGDGNPRGRIMFIGEAPGADEDRTGLPFVGRAGQLLTRALESIGLYRKNDYYICNICKCRPENNRTPYGHEEEACIPYLRNQVALVKPKIIVCLGATAMNCILGRDWRITRDRGKWVERKGFYMTATFHPSAVLRDENKKDAFWEDLKNIKKKYEETFDNKNIDS</sequence>
<dbReference type="Gene3D" id="3.40.470.10">
    <property type="entry name" value="Uracil-DNA glycosylase-like domain"/>
    <property type="match status" value="1"/>
</dbReference>
<dbReference type="InterPro" id="IPR051536">
    <property type="entry name" value="UDG_Type-4/5"/>
</dbReference>
<evidence type="ECO:0000256" key="1">
    <source>
        <dbReference type="ARBA" id="ARBA00001400"/>
    </source>
</evidence>
<dbReference type="RefSeq" id="WP_150357466.1">
    <property type="nucleotide sequence ID" value="NZ_JAJJPB010000001.1"/>
</dbReference>
<evidence type="ECO:0000256" key="2">
    <source>
        <dbReference type="ARBA" id="ARBA00006521"/>
    </source>
</evidence>
<evidence type="ECO:0000259" key="12">
    <source>
        <dbReference type="SMART" id="SM00986"/>
    </source>
</evidence>
<dbReference type="PANTHER" id="PTHR33693:SF1">
    <property type="entry name" value="TYPE-4 URACIL-DNA GLYCOSYLASE"/>
    <property type="match status" value="1"/>
</dbReference>
<dbReference type="SMART" id="SM00987">
    <property type="entry name" value="UreE_C"/>
    <property type="match status" value="1"/>
</dbReference>
<keyword evidence="9" id="KW-0408">Iron</keyword>
<dbReference type="Pfam" id="PF03167">
    <property type="entry name" value="UDG"/>
    <property type="match status" value="1"/>
</dbReference>
<evidence type="ECO:0000256" key="9">
    <source>
        <dbReference type="ARBA" id="ARBA00023004"/>
    </source>
</evidence>
<dbReference type="InterPro" id="IPR005273">
    <property type="entry name" value="Ura-DNA_glyco_family4"/>
</dbReference>
<dbReference type="EMBL" id="JAJJPB010000001">
    <property type="protein sequence ID" value="MCC9293740.1"/>
    <property type="molecule type" value="Genomic_DNA"/>
</dbReference>
<dbReference type="InterPro" id="IPR036895">
    <property type="entry name" value="Uracil-DNA_glycosylase-like_sf"/>
</dbReference>
<dbReference type="SMART" id="SM00986">
    <property type="entry name" value="UDG"/>
    <property type="match status" value="1"/>
</dbReference>
<dbReference type="PANTHER" id="PTHR33693">
    <property type="entry name" value="TYPE-5 URACIL-DNA GLYCOSYLASE"/>
    <property type="match status" value="1"/>
</dbReference>
<keyword evidence="8" id="KW-0378">Hydrolase</keyword>
<comment type="caution">
    <text evidence="13">The sequence shown here is derived from an EMBL/GenBank/DDBJ whole genome shotgun (WGS) entry which is preliminary data.</text>
</comment>
<keyword evidence="11" id="KW-0234">DNA repair</keyword>
<evidence type="ECO:0000256" key="4">
    <source>
        <dbReference type="ARBA" id="ARBA00019403"/>
    </source>
</evidence>
<evidence type="ECO:0000313" key="14">
    <source>
        <dbReference type="Proteomes" id="UP001165422"/>
    </source>
</evidence>
<gene>
    <name evidence="13" type="ORF">LN736_02495</name>
</gene>